<feature type="compositionally biased region" description="Basic and acidic residues" evidence="1">
    <location>
        <begin position="26"/>
        <end position="42"/>
    </location>
</feature>
<dbReference type="EMBL" id="BGZK01000002">
    <property type="protein sequence ID" value="GBO99201.1"/>
    <property type="molecule type" value="Genomic_DNA"/>
</dbReference>
<protein>
    <submittedName>
        <fullName evidence="2">Uncharacterized protein</fullName>
    </submittedName>
</protein>
<name>A0A4C1SAR1_EUMVA</name>
<sequence>MFIDIKEWLVTSHVHSILGVLNRVGDPSKSRPPDIKTGDSHDGGLVSRCPQAPGPPGNGARSATARTR</sequence>
<proteinExistence type="predicted"/>
<dbReference type="Proteomes" id="UP000299102">
    <property type="component" value="Unassembled WGS sequence"/>
</dbReference>
<feature type="region of interest" description="Disordered" evidence="1">
    <location>
        <begin position="23"/>
        <end position="68"/>
    </location>
</feature>
<evidence type="ECO:0000313" key="3">
    <source>
        <dbReference type="Proteomes" id="UP000299102"/>
    </source>
</evidence>
<organism evidence="2 3">
    <name type="scientific">Eumeta variegata</name>
    <name type="common">Bagworm moth</name>
    <name type="synonym">Eumeta japonica</name>
    <dbReference type="NCBI Taxonomy" id="151549"/>
    <lineage>
        <taxon>Eukaryota</taxon>
        <taxon>Metazoa</taxon>
        <taxon>Ecdysozoa</taxon>
        <taxon>Arthropoda</taxon>
        <taxon>Hexapoda</taxon>
        <taxon>Insecta</taxon>
        <taxon>Pterygota</taxon>
        <taxon>Neoptera</taxon>
        <taxon>Endopterygota</taxon>
        <taxon>Lepidoptera</taxon>
        <taxon>Glossata</taxon>
        <taxon>Ditrysia</taxon>
        <taxon>Tineoidea</taxon>
        <taxon>Psychidae</taxon>
        <taxon>Oiketicinae</taxon>
        <taxon>Eumeta</taxon>
    </lineage>
</organism>
<gene>
    <name evidence="2" type="ORF">EVAR_496_1</name>
</gene>
<comment type="caution">
    <text evidence="2">The sequence shown here is derived from an EMBL/GenBank/DDBJ whole genome shotgun (WGS) entry which is preliminary data.</text>
</comment>
<evidence type="ECO:0000313" key="2">
    <source>
        <dbReference type="EMBL" id="GBO99201.1"/>
    </source>
</evidence>
<accession>A0A4C1SAR1</accession>
<dbReference type="AlphaFoldDB" id="A0A4C1SAR1"/>
<evidence type="ECO:0000256" key="1">
    <source>
        <dbReference type="SAM" id="MobiDB-lite"/>
    </source>
</evidence>
<reference evidence="2 3" key="1">
    <citation type="journal article" date="2019" name="Commun. Biol.">
        <title>The bagworm genome reveals a unique fibroin gene that provides high tensile strength.</title>
        <authorList>
            <person name="Kono N."/>
            <person name="Nakamura H."/>
            <person name="Ohtoshi R."/>
            <person name="Tomita M."/>
            <person name="Numata K."/>
            <person name="Arakawa K."/>
        </authorList>
    </citation>
    <scope>NUCLEOTIDE SEQUENCE [LARGE SCALE GENOMIC DNA]</scope>
</reference>
<keyword evidence="3" id="KW-1185">Reference proteome</keyword>